<dbReference type="STRING" id="1777141.AWB80_03095"/>
<dbReference type="GO" id="GO:0006260">
    <property type="term" value="P:DNA replication"/>
    <property type="evidence" value="ECO:0007669"/>
    <property type="project" value="InterPro"/>
</dbReference>
<evidence type="ECO:0000313" key="4">
    <source>
        <dbReference type="Proteomes" id="UP000054911"/>
    </source>
</evidence>
<proteinExistence type="predicted"/>
<accession>A0A158B6R7</accession>
<gene>
    <name evidence="3" type="ORF">AWB80_03095</name>
</gene>
<dbReference type="InterPro" id="IPR006497">
    <property type="entry name" value="Phage_lambda_VrpO_N"/>
</dbReference>
<dbReference type="Proteomes" id="UP000054911">
    <property type="component" value="Unassembled WGS sequence"/>
</dbReference>
<dbReference type="Pfam" id="PF04492">
    <property type="entry name" value="Phage_rep_O"/>
    <property type="match status" value="1"/>
</dbReference>
<evidence type="ECO:0000256" key="1">
    <source>
        <dbReference type="SAM" id="MobiDB-lite"/>
    </source>
</evidence>
<keyword evidence="4" id="KW-1185">Reference proteome</keyword>
<dbReference type="InterPro" id="IPR036388">
    <property type="entry name" value="WH-like_DNA-bd_sf"/>
</dbReference>
<evidence type="ECO:0000313" key="3">
    <source>
        <dbReference type="EMBL" id="SAK65689.1"/>
    </source>
</evidence>
<feature type="region of interest" description="Disordered" evidence="1">
    <location>
        <begin position="133"/>
        <end position="170"/>
    </location>
</feature>
<feature type="domain" description="Bacteriophage lambda Replication protein O N-terminal" evidence="2">
    <location>
        <begin position="16"/>
        <end position="111"/>
    </location>
</feature>
<name>A0A158B6R7_9BURK</name>
<dbReference type="AlphaFoldDB" id="A0A158B6R7"/>
<dbReference type="OrthoDB" id="5526813at2"/>
<protein>
    <submittedName>
        <fullName evidence="3">Bacteriophage replication protein O</fullName>
    </submittedName>
</protein>
<organism evidence="3 4">
    <name type="scientific">Caballeronia pedi</name>
    <dbReference type="NCBI Taxonomy" id="1777141"/>
    <lineage>
        <taxon>Bacteria</taxon>
        <taxon>Pseudomonadati</taxon>
        <taxon>Pseudomonadota</taxon>
        <taxon>Betaproteobacteria</taxon>
        <taxon>Burkholderiales</taxon>
        <taxon>Burkholderiaceae</taxon>
        <taxon>Caballeronia</taxon>
    </lineage>
</organism>
<evidence type="ECO:0000259" key="2">
    <source>
        <dbReference type="Pfam" id="PF04492"/>
    </source>
</evidence>
<dbReference type="RefSeq" id="WP_061175569.1">
    <property type="nucleotide sequence ID" value="NZ_FCOE02000009.1"/>
</dbReference>
<sequence>MALADVIHMPEYRSPQLEQGYTRIANELLEAITLAPFSQNQYKVILTVWRMTYGFNKQSDQLALSQIMARTGMKKPQASLAVSQLIEMRVLLADEGRHARVLSLNKVYSKWSSEVRVVLSSWGSEIQNHTVMESVTEGSESQNSKVLESGTTKDKPKTHTQKTSPKEHLSRSLRERFEIFWTAYPRKKSKAKAEKAFAKLNPDEQLMTALMAGLTQAMTSEQWANPQFIPYAASWLNAGGWMDEIQSAYSDDELAVIRAFNEALGERVGTVDEAGFVEARAGAIRAFLCKLAADPQAWKRYFPAVRDKVELPPHAGFDYLISPKGYGDVRGRMAIKRNPDGTRVHAEDWDKSASGIKAKAKEMGIAFDDEEPVPAIAARVRAAIEKQEHA</sequence>
<feature type="compositionally biased region" description="Polar residues" evidence="1">
    <location>
        <begin position="133"/>
        <end position="150"/>
    </location>
</feature>
<dbReference type="NCBIfam" id="TIGR01610">
    <property type="entry name" value="phage_O_Nterm"/>
    <property type="match status" value="1"/>
</dbReference>
<comment type="caution">
    <text evidence="3">The sequence shown here is derived from an EMBL/GenBank/DDBJ whole genome shotgun (WGS) entry which is preliminary data.</text>
</comment>
<dbReference type="EMBL" id="FCOE02000009">
    <property type="protein sequence ID" value="SAK65689.1"/>
    <property type="molecule type" value="Genomic_DNA"/>
</dbReference>
<dbReference type="Gene3D" id="1.10.10.10">
    <property type="entry name" value="Winged helix-like DNA-binding domain superfamily/Winged helix DNA-binding domain"/>
    <property type="match status" value="1"/>
</dbReference>
<reference evidence="3" key="1">
    <citation type="submission" date="2016-01" db="EMBL/GenBank/DDBJ databases">
        <authorList>
            <person name="Peeters C."/>
        </authorList>
    </citation>
    <scope>NUCLEOTIDE SEQUENCE [LARGE SCALE GENOMIC DNA]</scope>
    <source>
        <strain evidence="3">LMG 29323</strain>
    </source>
</reference>